<keyword evidence="2" id="KW-1185">Reference proteome</keyword>
<dbReference type="Proteomes" id="UP000076722">
    <property type="component" value="Unassembled WGS sequence"/>
</dbReference>
<evidence type="ECO:0008006" key="3">
    <source>
        <dbReference type="Google" id="ProtNLM"/>
    </source>
</evidence>
<evidence type="ECO:0000313" key="2">
    <source>
        <dbReference type="Proteomes" id="UP000076722"/>
    </source>
</evidence>
<feature type="non-terminal residue" evidence="1">
    <location>
        <position position="186"/>
    </location>
</feature>
<name>A0A164R1P6_9AGAM</name>
<dbReference type="AlphaFoldDB" id="A0A164R1P6"/>
<gene>
    <name evidence="1" type="ORF">SISNIDRAFT_415979</name>
</gene>
<accession>A0A164R1P6</accession>
<proteinExistence type="predicted"/>
<reference evidence="1 2" key="1">
    <citation type="journal article" date="2016" name="Mol. Biol. Evol.">
        <title>Comparative Genomics of Early-Diverging Mushroom-Forming Fungi Provides Insights into the Origins of Lignocellulose Decay Capabilities.</title>
        <authorList>
            <person name="Nagy L.G."/>
            <person name="Riley R."/>
            <person name="Tritt A."/>
            <person name="Adam C."/>
            <person name="Daum C."/>
            <person name="Floudas D."/>
            <person name="Sun H."/>
            <person name="Yadav J.S."/>
            <person name="Pangilinan J."/>
            <person name="Larsson K.H."/>
            <person name="Matsuura K."/>
            <person name="Barry K."/>
            <person name="Labutti K."/>
            <person name="Kuo R."/>
            <person name="Ohm R.A."/>
            <person name="Bhattacharya S.S."/>
            <person name="Shirouzu T."/>
            <person name="Yoshinaga Y."/>
            <person name="Martin F.M."/>
            <person name="Grigoriev I.V."/>
            <person name="Hibbett D.S."/>
        </authorList>
    </citation>
    <scope>NUCLEOTIDE SEQUENCE [LARGE SCALE GENOMIC DNA]</scope>
    <source>
        <strain evidence="1 2">HHB9708</strain>
    </source>
</reference>
<organism evidence="1 2">
    <name type="scientific">Sistotremastrum niveocremeum HHB9708</name>
    <dbReference type="NCBI Taxonomy" id="1314777"/>
    <lineage>
        <taxon>Eukaryota</taxon>
        <taxon>Fungi</taxon>
        <taxon>Dikarya</taxon>
        <taxon>Basidiomycota</taxon>
        <taxon>Agaricomycotina</taxon>
        <taxon>Agaricomycetes</taxon>
        <taxon>Sistotremastrales</taxon>
        <taxon>Sistotremastraceae</taxon>
        <taxon>Sertulicium</taxon>
        <taxon>Sertulicium niveocremeum</taxon>
    </lineage>
</organism>
<protein>
    <recommendedName>
        <fullName evidence="3">Retrotransposon gag domain-containing protein</fullName>
    </recommendedName>
</protein>
<dbReference type="EMBL" id="KV419423">
    <property type="protein sequence ID" value="KZS90169.1"/>
    <property type="molecule type" value="Genomic_DNA"/>
</dbReference>
<dbReference type="STRING" id="1314777.A0A164R1P6"/>
<sequence>MTTPAMISHLKDTAPRFKGNPQRLKRFLTDFETLADEAKLTDVQKCTYLPRYATHRIQQLWEGLESFKKQDWNKVKDELYALYPVTYDSYSYESEDLEALVNKSKVTPIGSVEDFAAYHRIFSQMSTFLTAQKRLGEKECNKFYYQGLPPTFATEVLERLKRKFTDKDPKHIWTMEEIHDAAIFVL</sequence>
<evidence type="ECO:0000313" key="1">
    <source>
        <dbReference type="EMBL" id="KZS90169.1"/>
    </source>
</evidence>
<dbReference type="OrthoDB" id="3260031at2759"/>